<protein>
    <submittedName>
        <fullName evidence="1">Uncharacterized protein</fullName>
    </submittedName>
</protein>
<name>A0ABW6VI69_MICFU</name>
<keyword evidence="2" id="KW-1185">Reference proteome</keyword>
<dbReference type="RefSeq" id="WP_387347729.1">
    <property type="nucleotide sequence ID" value="NZ_JBIAXI010000042.1"/>
</dbReference>
<evidence type="ECO:0000313" key="2">
    <source>
        <dbReference type="Proteomes" id="UP001602119"/>
    </source>
</evidence>
<accession>A0ABW6VI69</accession>
<comment type="caution">
    <text evidence="1">The sequence shown here is derived from an EMBL/GenBank/DDBJ whole genome shotgun (WGS) entry which is preliminary data.</text>
</comment>
<proteinExistence type="predicted"/>
<evidence type="ECO:0000313" key="1">
    <source>
        <dbReference type="EMBL" id="MFF4779060.1"/>
    </source>
</evidence>
<dbReference type="Proteomes" id="UP001602119">
    <property type="component" value="Unassembled WGS sequence"/>
</dbReference>
<reference evidence="1 2" key="1">
    <citation type="submission" date="2024-10" db="EMBL/GenBank/DDBJ databases">
        <title>The Natural Products Discovery Center: Release of the First 8490 Sequenced Strains for Exploring Actinobacteria Biosynthetic Diversity.</title>
        <authorList>
            <person name="Kalkreuter E."/>
            <person name="Kautsar S.A."/>
            <person name="Yang D."/>
            <person name="Bader C.D."/>
            <person name="Teijaro C.N."/>
            <person name="Fluegel L."/>
            <person name="Davis C.M."/>
            <person name="Simpson J.R."/>
            <person name="Lauterbach L."/>
            <person name="Steele A.D."/>
            <person name="Gui C."/>
            <person name="Meng S."/>
            <person name="Li G."/>
            <person name="Viehrig K."/>
            <person name="Ye F."/>
            <person name="Su P."/>
            <person name="Kiefer A.F."/>
            <person name="Nichols A."/>
            <person name="Cepeda A.J."/>
            <person name="Yan W."/>
            <person name="Fan B."/>
            <person name="Jiang Y."/>
            <person name="Adhikari A."/>
            <person name="Zheng C.-J."/>
            <person name="Schuster L."/>
            <person name="Cowan T.M."/>
            <person name="Smanski M.J."/>
            <person name="Chevrette M.G."/>
            <person name="De Carvalho L.P.S."/>
            <person name="Shen B."/>
        </authorList>
    </citation>
    <scope>NUCLEOTIDE SEQUENCE [LARGE SCALE GENOMIC DNA]</scope>
    <source>
        <strain evidence="1 2">NPDC001281</strain>
    </source>
</reference>
<organism evidence="1 2">
    <name type="scientific">Microtetraspora fusca</name>
    <dbReference type="NCBI Taxonomy" id="1997"/>
    <lineage>
        <taxon>Bacteria</taxon>
        <taxon>Bacillati</taxon>
        <taxon>Actinomycetota</taxon>
        <taxon>Actinomycetes</taxon>
        <taxon>Streptosporangiales</taxon>
        <taxon>Streptosporangiaceae</taxon>
        <taxon>Microtetraspora</taxon>
    </lineage>
</organism>
<gene>
    <name evidence="1" type="ORF">ACFY05_40200</name>
</gene>
<dbReference type="EMBL" id="JBIAXI010000042">
    <property type="protein sequence ID" value="MFF4779060.1"/>
    <property type="molecule type" value="Genomic_DNA"/>
</dbReference>
<dbReference type="Gene3D" id="3.30.420.40">
    <property type="match status" value="1"/>
</dbReference>
<sequence>MCRISPTLARDPSIHLGDTRDDAAGEAFDKVARLLGLANYVEAAIVADNRGETMR</sequence>